<dbReference type="AlphaFoldDB" id="A0AAN6X1T6"/>
<dbReference type="Proteomes" id="UP001302126">
    <property type="component" value="Unassembled WGS sequence"/>
</dbReference>
<gene>
    <name evidence="1" type="ORF">QBC35DRAFT_71309</name>
</gene>
<keyword evidence="2" id="KW-1185">Reference proteome</keyword>
<reference evidence="1" key="1">
    <citation type="journal article" date="2023" name="Mol. Phylogenet. Evol.">
        <title>Genome-scale phylogeny and comparative genomics of the fungal order Sordariales.</title>
        <authorList>
            <person name="Hensen N."/>
            <person name="Bonometti L."/>
            <person name="Westerberg I."/>
            <person name="Brannstrom I.O."/>
            <person name="Guillou S."/>
            <person name="Cros-Aarteil S."/>
            <person name="Calhoun S."/>
            <person name="Haridas S."/>
            <person name="Kuo A."/>
            <person name="Mondo S."/>
            <person name="Pangilinan J."/>
            <person name="Riley R."/>
            <person name="LaButti K."/>
            <person name="Andreopoulos B."/>
            <person name="Lipzen A."/>
            <person name="Chen C."/>
            <person name="Yan M."/>
            <person name="Daum C."/>
            <person name="Ng V."/>
            <person name="Clum A."/>
            <person name="Steindorff A."/>
            <person name="Ohm R.A."/>
            <person name="Martin F."/>
            <person name="Silar P."/>
            <person name="Natvig D.O."/>
            <person name="Lalanne C."/>
            <person name="Gautier V."/>
            <person name="Ament-Velasquez S.L."/>
            <person name="Kruys A."/>
            <person name="Hutchinson M.I."/>
            <person name="Powell A.J."/>
            <person name="Barry K."/>
            <person name="Miller A.N."/>
            <person name="Grigoriev I.V."/>
            <person name="Debuchy R."/>
            <person name="Gladieux P."/>
            <person name="Hiltunen Thoren M."/>
            <person name="Johannesson H."/>
        </authorList>
    </citation>
    <scope>NUCLEOTIDE SEQUENCE</scope>
    <source>
        <strain evidence="1">PSN309</strain>
    </source>
</reference>
<comment type="caution">
    <text evidence="1">The sequence shown here is derived from an EMBL/GenBank/DDBJ whole genome shotgun (WGS) entry which is preliminary data.</text>
</comment>
<evidence type="ECO:0008006" key="3">
    <source>
        <dbReference type="Google" id="ProtNLM"/>
    </source>
</evidence>
<organism evidence="1 2">
    <name type="scientific">Podospora australis</name>
    <dbReference type="NCBI Taxonomy" id="1536484"/>
    <lineage>
        <taxon>Eukaryota</taxon>
        <taxon>Fungi</taxon>
        <taxon>Dikarya</taxon>
        <taxon>Ascomycota</taxon>
        <taxon>Pezizomycotina</taxon>
        <taxon>Sordariomycetes</taxon>
        <taxon>Sordariomycetidae</taxon>
        <taxon>Sordariales</taxon>
        <taxon>Podosporaceae</taxon>
        <taxon>Podospora</taxon>
    </lineage>
</organism>
<protein>
    <recommendedName>
        <fullName evidence="3">ABM domain-containing protein</fullName>
    </recommendedName>
</protein>
<evidence type="ECO:0000313" key="2">
    <source>
        <dbReference type="Proteomes" id="UP001302126"/>
    </source>
</evidence>
<proteinExistence type="predicted"/>
<accession>A0AAN6X1T6</accession>
<dbReference type="EMBL" id="MU864365">
    <property type="protein sequence ID" value="KAK4190532.1"/>
    <property type="molecule type" value="Genomic_DNA"/>
</dbReference>
<sequence length="202" mass="21536">MASPIIIFQTVGSNAPSTPFLGDIKDKTGVLRIFFGQKIEDPTSGVLVTEWSSQSGARAYISSELARNLQAKETLAYVLNAADIFTAAPCTEVFTAFGAEEGFGSADGNVGRFVSGLEETGKPEGYFGAAFGEEVALVGGGGETGGEENTGRRSVRLVIGWESKDAHVKAKEQEEGAIQRYIHELRSGREAVELYHVALTQL</sequence>
<name>A0AAN6X1T6_9PEZI</name>
<reference evidence="1" key="2">
    <citation type="submission" date="2023-05" db="EMBL/GenBank/DDBJ databases">
        <authorList>
            <consortium name="Lawrence Berkeley National Laboratory"/>
            <person name="Steindorff A."/>
            <person name="Hensen N."/>
            <person name="Bonometti L."/>
            <person name="Westerberg I."/>
            <person name="Brannstrom I.O."/>
            <person name="Guillou S."/>
            <person name="Cros-Aarteil S."/>
            <person name="Calhoun S."/>
            <person name="Haridas S."/>
            <person name="Kuo A."/>
            <person name="Mondo S."/>
            <person name="Pangilinan J."/>
            <person name="Riley R."/>
            <person name="Labutti K."/>
            <person name="Andreopoulos B."/>
            <person name="Lipzen A."/>
            <person name="Chen C."/>
            <person name="Yanf M."/>
            <person name="Daum C."/>
            <person name="Ng V."/>
            <person name="Clum A."/>
            <person name="Ohm R."/>
            <person name="Martin F."/>
            <person name="Silar P."/>
            <person name="Natvig D."/>
            <person name="Lalanne C."/>
            <person name="Gautier V."/>
            <person name="Ament-Velasquez S.L."/>
            <person name="Kruys A."/>
            <person name="Hutchinson M.I."/>
            <person name="Powell A.J."/>
            <person name="Barry K."/>
            <person name="Miller A.N."/>
            <person name="Grigoriev I.V."/>
            <person name="Debuchy R."/>
            <person name="Gladieux P."/>
            <person name="Thoren M.H."/>
            <person name="Johannesson H."/>
        </authorList>
    </citation>
    <scope>NUCLEOTIDE SEQUENCE</scope>
    <source>
        <strain evidence="1">PSN309</strain>
    </source>
</reference>
<evidence type="ECO:0000313" key="1">
    <source>
        <dbReference type="EMBL" id="KAK4190532.1"/>
    </source>
</evidence>